<dbReference type="AlphaFoldDB" id="A0A7R9MD22"/>
<keyword evidence="2" id="KW-1185">Reference proteome</keyword>
<evidence type="ECO:0000313" key="1">
    <source>
        <dbReference type="EMBL" id="CAD7657931.1"/>
    </source>
</evidence>
<gene>
    <name evidence="1" type="ORF">ONB1V03_LOCUS14556</name>
</gene>
<dbReference type="EMBL" id="CAJPVJ010013956">
    <property type="protein sequence ID" value="CAG2175117.1"/>
    <property type="molecule type" value="Genomic_DNA"/>
</dbReference>
<accession>A0A7R9MD22</accession>
<dbReference type="OrthoDB" id="423607at2759"/>
<dbReference type="PANTHER" id="PTHR13318:SF50">
    <property type="entry name" value="F-BOX_LRR-REPEAT PROTEIN 7"/>
    <property type="match status" value="1"/>
</dbReference>
<organism evidence="1">
    <name type="scientific">Oppiella nova</name>
    <dbReference type="NCBI Taxonomy" id="334625"/>
    <lineage>
        <taxon>Eukaryota</taxon>
        <taxon>Metazoa</taxon>
        <taxon>Ecdysozoa</taxon>
        <taxon>Arthropoda</taxon>
        <taxon>Chelicerata</taxon>
        <taxon>Arachnida</taxon>
        <taxon>Acari</taxon>
        <taxon>Acariformes</taxon>
        <taxon>Sarcoptiformes</taxon>
        <taxon>Oribatida</taxon>
        <taxon>Brachypylina</taxon>
        <taxon>Oppioidea</taxon>
        <taxon>Oppiidae</taxon>
        <taxon>Oppiella</taxon>
    </lineage>
</organism>
<sequence length="316" mass="35128">MQDSVLALGTKKLSLYRSLSPSITTDQGYYTLVPSQLLPTCSRNTITNTNTMREELRSFGVKPSIPSIPSIRNKQKLNTKTNCLLLSGIQKMVLSDVGFNLSLPIQRIVVNACDKLTDKSLIMIARKCASKLTSIEIRSCTQTYFGIAKILSKCVNIERIDITGSMNVSLNGVQQPEHLPKLLNESLPSEMYFTIRPINQKGCETVSDAGVVVLARSCGPRLKAIDLGKCQITDKEKCPNLRKISVKECASVSDTGIMAIAYNCRQLILLNITNCDHITIESYLGLVWDTRYIMLVTVDMIDTLFLCNQQMFTKNS</sequence>
<dbReference type="Proteomes" id="UP000728032">
    <property type="component" value="Unassembled WGS sequence"/>
</dbReference>
<dbReference type="Gene3D" id="3.80.10.10">
    <property type="entry name" value="Ribonuclease Inhibitor"/>
    <property type="match status" value="2"/>
</dbReference>
<reference evidence="1" key="1">
    <citation type="submission" date="2020-11" db="EMBL/GenBank/DDBJ databases">
        <authorList>
            <person name="Tran Van P."/>
        </authorList>
    </citation>
    <scope>NUCLEOTIDE SEQUENCE</scope>
</reference>
<dbReference type="SMART" id="SM00367">
    <property type="entry name" value="LRR_CC"/>
    <property type="match status" value="2"/>
</dbReference>
<dbReference type="EMBL" id="OC928781">
    <property type="protein sequence ID" value="CAD7657931.1"/>
    <property type="molecule type" value="Genomic_DNA"/>
</dbReference>
<dbReference type="PANTHER" id="PTHR13318">
    <property type="entry name" value="PARTNER OF PAIRED, ISOFORM B-RELATED"/>
    <property type="match status" value="1"/>
</dbReference>
<dbReference type="GO" id="GO:0031146">
    <property type="term" value="P:SCF-dependent proteasomal ubiquitin-dependent protein catabolic process"/>
    <property type="evidence" value="ECO:0007669"/>
    <property type="project" value="TreeGrafter"/>
</dbReference>
<feature type="non-terminal residue" evidence="1">
    <location>
        <position position="316"/>
    </location>
</feature>
<dbReference type="GO" id="GO:0019005">
    <property type="term" value="C:SCF ubiquitin ligase complex"/>
    <property type="evidence" value="ECO:0007669"/>
    <property type="project" value="TreeGrafter"/>
</dbReference>
<name>A0A7R9MD22_9ACAR</name>
<protein>
    <submittedName>
        <fullName evidence="1">Uncharacterized protein</fullName>
    </submittedName>
</protein>
<dbReference type="SUPFAM" id="SSF52047">
    <property type="entry name" value="RNI-like"/>
    <property type="match status" value="1"/>
</dbReference>
<evidence type="ECO:0000313" key="2">
    <source>
        <dbReference type="Proteomes" id="UP000728032"/>
    </source>
</evidence>
<proteinExistence type="predicted"/>
<dbReference type="InterPro" id="IPR006553">
    <property type="entry name" value="Leu-rich_rpt_Cys-con_subtyp"/>
</dbReference>
<dbReference type="InterPro" id="IPR032675">
    <property type="entry name" value="LRR_dom_sf"/>
</dbReference>